<evidence type="ECO:0000313" key="2">
    <source>
        <dbReference type="EMBL" id="TVY74152.1"/>
    </source>
</evidence>
<proteinExistence type="predicted"/>
<feature type="domain" description="HAT C-terminal dimerisation" evidence="1">
    <location>
        <begin position="133"/>
        <end position="175"/>
    </location>
</feature>
<dbReference type="InterPro" id="IPR008906">
    <property type="entry name" value="HATC_C_dom"/>
</dbReference>
<dbReference type="GO" id="GO:0046983">
    <property type="term" value="F:protein dimerization activity"/>
    <property type="evidence" value="ECO:0007669"/>
    <property type="project" value="InterPro"/>
</dbReference>
<dbReference type="InterPro" id="IPR012337">
    <property type="entry name" value="RNaseH-like_sf"/>
</dbReference>
<dbReference type="Pfam" id="PF05699">
    <property type="entry name" value="Dimer_Tnp_hAT"/>
    <property type="match status" value="1"/>
</dbReference>
<evidence type="ECO:0000313" key="3">
    <source>
        <dbReference type="Proteomes" id="UP000320707"/>
    </source>
</evidence>
<dbReference type="Proteomes" id="UP000320707">
    <property type="component" value="Unassembled WGS sequence"/>
</dbReference>
<comment type="caution">
    <text evidence="2">The sequence shown here is derived from an EMBL/GenBank/DDBJ whole genome shotgun (WGS) entry which is preliminary data.</text>
</comment>
<dbReference type="EMBL" id="SRMI01000003">
    <property type="protein sequence ID" value="TVY74152.1"/>
    <property type="molecule type" value="Genomic_DNA"/>
</dbReference>
<accession>A0A559LIQ1</accession>
<evidence type="ECO:0000259" key="1">
    <source>
        <dbReference type="Pfam" id="PF05699"/>
    </source>
</evidence>
<gene>
    <name evidence="2" type="ORF">Focb16_v005837</name>
</gene>
<name>A0A559LIQ1_FUSOC</name>
<dbReference type="AlphaFoldDB" id="A0A559LIQ1"/>
<reference evidence="2 3" key="1">
    <citation type="journal article" date="2019" name="Microbiol. Resour. Announc.">
        <title>High-quality draft genome sequence of Fusarium oxysporum f. sp. cubense strain 160527, a causal agent of Panama disease.</title>
        <authorList>
            <person name="Asai S."/>
            <person name="Ayukawa Y."/>
            <person name="Gan P."/>
            <person name="Masuda S."/>
            <person name="Komatsu K."/>
            <person name="Shirasu K."/>
            <person name="Arie T."/>
        </authorList>
    </citation>
    <scope>NUCLEOTIDE SEQUENCE [LARGE SCALE GENOMIC DNA]</scope>
    <source>
        <strain evidence="2 3">160527</strain>
    </source>
</reference>
<protein>
    <recommendedName>
        <fullName evidence="1">HAT C-terminal dimerisation domain-containing protein</fullName>
    </recommendedName>
</protein>
<sequence>MVVCAAVGWLLKHLEEAKLQHERDEEPYLRIGCYLGWMKLDQYYTLTEDSPAWSTVESQWADHPDWLIRGKPAVQELWEEYRNLSVEQDALPEQPTIARRTTGLDNFMASIRKLSTQSAPSPSAMRDEYIRRQYPHLSRMAIDLFSVPAMSSEPERIFSLAGQMVTAQRGRLKADLSHLACLKG</sequence>
<dbReference type="SUPFAM" id="SSF53098">
    <property type="entry name" value="Ribonuclease H-like"/>
    <property type="match status" value="1"/>
</dbReference>
<organism evidence="2 3">
    <name type="scientific">Fusarium oxysporum f. sp. cubense</name>
    <dbReference type="NCBI Taxonomy" id="61366"/>
    <lineage>
        <taxon>Eukaryota</taxon>
        <taxon>Fungi</taxon>
        <taxon>Dikarya</taxon>
        <taxon>Ascomycota</taxon>
        <taxon>Pezizomycotina</taxon>
        <taxon>Sordariomycetes</taxon>
        <taxon>Hypocreomycetidae</taxon>
        <taxon>Hypocreales</taxon>
        <taxon>Nectriaceae</taxon>
        <taxon>Fusarium</taxon>
        <taxon>Fusarium oxysporum species complex</taxon>
    </lineage>
</organism>